<sequence>MEEVKFLEQAVSDWNKAQMIRMFAEDMEKELSKVVDNAKKEKILRWLEWSRNKADWLDPLTAKEDELLGKSKHIFDIINEDNI</sequence>
<proteinExistence type="predicted"/>
<evidence type="ECO:0000313" key="1">
    <source>
        <dbReference type="EMBL" id="WAG61802.1"/>
    </source>
</evidence>
<reference evidence="1" key="1">
    <citation type="submission" date="2021-11" db="EMBL/GenBank/DDBJ databases">
        <title>Clostridia strains as spoilage organisms.</title>
        <authorList>
            <person name="Wambui J."/>
            <person name="Stevens M.J.A."/>
            <person name="Stephan R."/>
        </authorList>
    </citation>
    <scope>NUCLEOTIDE SEQUENCE</scope>
    <source>
        <strain evidence="1">CF009</strain>
    </source>
</reference>
<dbReference type="RefSeq" id="WP_216170729.1">
    <property type="nucleotide sequence ID" value="NZ_CP086243.1"/>
</dbReference>
<evidence type="ECO:0000313" key="2">
    <source>
        <dbReference type="Proteomes" id="UP001164733"/>
    </source>
</evidence>
<accession>A0AA47EKB9</accession>
<dbReference type="Proteomes" id="UP001164733">
    <property type="component" value="Chromosome"/>
</dbReference>
<gene>
    <name evidence="1" type="ORF">LL038_06030</name>
</gene>
<dbReference type="EMBL" id="CP086239">
    <property type="protein sequence ID" value="WAG61802.1"/>
    <property type="molecule type" value="Genomic_DNA"/>
</dbReference>
<name>A0AA47EKB9_9CLOT</name>
<protein>
    <submittedName>
        <fullName evidence="1">Uncharacterized protein</fullName>
    </submittedName>
</protein>
<organism evidence="1 2">
    <name type="scientific">Clostridium estertheticum</name>
    <dbReference type="NCBI Taxonomy" id="238834"/>
    <lineage>
        <taxon>Bacteria</taxon>
        <taxon>Bacillati</taxon>
        <taxon>Bacillota</taxon>
        <taxon>Clostridia</taxon>
        <taxon>Eubacteriales</taxon>
        <taxon>Clostridiaceae</taxon>
        <taxon>Clostridium</taxon>
    </lineage>
</organism>
<dbReference type="AlphaFoldDB" id="A0AA47EKB9"/>